<gene>
    <name evidence="3" type="ORF">CELE_T25F10.4</name>
    <name evidence="3 5" type="ORF">T25F10.4</name>
</gene>
<feature type="transmembrane region" description="Helical" evidence="1">
    <location>
        <begin position="199"/>
        <end position="218"/>
    </location>
</feature>
<feature type="signal peptide" evidence="2">
    <location>
        <begin position="1"/>
        <end position="17"/>
    </location>
</feature>
<dbReference type="RefSeq" id="NP_504710.1">
    <property type="nucleotide sequence ID" value="NM_072309.1"/>
</dbReference>
<dbReference type="PIR" id="T29519">
    <property type="entry name" value="T29519"/>
</dbReference>
<dbReference type="KEGG" id="cel:CELE_T25F10.4"/>
<evidence type="ECO:0000313" key="5">
    <source>
        <dbReference type="WormBase" id="T25F10.4"/>
    </source>
</evidence>
<evidence type="ECO:0000313" key="3">
    <source>
        <dbReference type="EMBL" id="CCD74238.1"/>
    </source>
</evidence>
<dbReference type="OMA" id="MCLAEVK"/>
<feature type="transmembrane region" description="Helical" evidence="1">
    <location>
        <begin position="230"/>
        <end position="247"/>
    </location>
</feature>
<accession>Q23048</accession>
<sequence length="392" mass="45751">MWWSLFFLATTAILIKSENSTGRTDILVIAEHPKFLSLNEEKSSLEISFEICFEWETKRGKEPRNRELTTWSELDAFGIITESLENHHVSKSIVTRENQIQNVRSSRSVIIQSEKSLDFSSFPSDAHLFQLRFTSIIRNSSQLTLNPHFVSTAQEQSNSYWNFEVSKAFVQWIVHKNESFEQAIFEFRVTRRPPTFQRIGMFLLFLLNVSMIFEYFPVSRIFWNLPSSRFYLCCGFLISLVSASQGPKSGKLTSFDYQLMTLLLLEVFIEILHQLLPFFIFHLRCCPIESDPTPPLFPSPSDQFSLDTERSKCNAALDSARAESMRSPRIANFDMCLAEVKFTMSTFNEVLNLHSSAEWRRKLWLNAYRRFEILAFIVLQIINFVLFSTFYQ</sequence>
<keyword evidence="2" id="KW-0732">Signal</keyword>
<feature type="transmembrane region" description="Helical" evidence="1">
    <location>
        <begin position="371"/>
        <end position="391"/>
    </location>
</feature>
<dbReference type="UCSC" id="T25F10.4">
    <property type="organism name" value="c. elegans"/>
</dbReference>
<evidence type="ECO:0000256" key="2">
    <source>
        <dbReference type="SAM" id="SignalP"/>
    </source>
</evidence>
<dbReference type="FunCoup" id="Q23048">
    <property type="interactions" value="811"/>
</dbReference>
<dbReference type="GO" id="GO:0016020">
    <property type="term" value="C:membrane"/>
    <property type="evidence" value="ECO:0007669"/>
    <property type="project" value="InterPro"/>
</dbReference>
<dbReference type="GO" id="GO:0005230">
    <property type="term" value="F:extracellular ligand-gated monoatomic ion channel activity"/>
    <property type="evidence" value="ECO:0007669"/>
    <property type="project" value="InterPro"/>
</dbReference>
<dbReference type="OrthoDB" id="5821261at2759"/>
<dbReference type="EMBL" id="BX284605">
    <property type="protein sequence ID" value="CCD74238.1"/>
    <property type="molecule type" value="Genomic_DNA"/>
</dbReference>
<keyword evidence="1" id="KW-0812">Transmembrane</keyword>
<keyword evidence="1" id="KW-1133">Transmembrane helix</keyword>
<name>Q23048_CAEEL</name>
<feature type="chain" id="PRO_5004201453" evidence="2">
    <location>
        <begin position="18"/>
        <end position="392"/>
    </location>
</feature>
<dbReference type="GeneID" id="188903"/>
<keyword evidence="4" id="KW-1185">Reference proteome</keyword>
<organism evidence="3 4">
    <name type="scientific">Caenorhabditis elegans</name>
    <dbReference type="NCBI Taxonomy" id="6239"/>
    <lineage>
        <taxon>Eukaryota</taxon>
        <taxon>Metazoa</taxon>
        <taxon>Ecdysozoa</taxon>
        <taxon>Nematoda</taxon>
        <taxon>Chromadorea</taxon>
        <taxon>Rhabditida</taxon>
        <taxon>Rhabditina</taxon>
        <taxon>Rhabditomorpha</taxon>
        <taxon>Rhabditoidea</taxon>
        <taxon>Rhabditidae</taxon>
        <taxon>Peloderinae</taxon>
        <taxon>Caenorhabditis</taxon>
    </lineage>
</organism>
<reference evidence="3 4" key="1">
    <citation type="journal article" date="1998" name="Science">
        <title>Genome sequence of the nematode C. elegans: a platform for investigating biology.</title>
        <authorList>
            <consortium name="The C. elegans sequencing consortium"/>
            <person name="Sulson J.E."/>
            <person name="Waterston R."/>
        </authorList>
    </citation>
    <scope>NUCLEOTIDE SEQUENCE [LARGE SCALE GENOMIC DNA]</scope>
    <source>
        <strain evidence="3 4">Bristol N2</strain>
    </source>
</reference>
<dbReference type="Gene3D" id="2.70.170.10">
    <property type="entry name" value="Neurotransmitter-gated ion-channel ligand-binding domain"/>
    <property type="match status" value="1"/>
</dbReference>
<feature type="transmembrane region" description="Helical" evidence="1">
    <location>
        <begin position="259"/>
        <end position="281"/>
    </location>
</feature>
<evidence type="ECO:0000256" key="1">
    <source>
        <dbReference type="SAM" id="Phobius"/>
    </source>
</evidence>
<dbReference type="AlphaFoldDB" id="Q23048"/>
<dbReference type="AGR" id="WB:WBGene00020807"/>
<proteinExistence type="predicted"/>
<dbReference type="eggNOG" id="ENOG502TGYU">
    <property type="taxonomic scope" value="Eukaryota"/>
</dbReference>
<dbReference type="CTD" id="188903"/>
<dbReference type="Proteomes" id="UP000001940">
    <property type="component" value="Chromosome V"/>
</dbReference>
<evidence type="ECO:0000313" key="4">
    <source>
        <dbReference type="Proteomes" id="UP000001940"/>
    </source>
</evidence>
<dbReference type="PaxDb" id="6239-T25F10.4"/>
<dbReference type="InParanoid" id="Q23048"/>
<dbReference type="Bgee" id="WBGene00020807">
    <property type="expression patterns" value="Expressed in pharyngeal muscle cell (C elegans)"/>
</dbReference>
<keyword evidence="1" id="KW-0472">Membrane</keyword>
<dbReference type="InterPro" id="IPR036734">
    <property type="entry name" value="Neur_chan_lig-bd_sf"/>
</dbReference>
<dbReference type="HOGENOM" id="CLU_708310_0_0_1"/>
<protein>
    <submittedName>
        <fullName evidence="3">Neur_chan_LBD domain-containing protein</fullName>
    </submittedName>
</protein>
<dbReference type="WormBase" id="T25F10.4">
    <property type="protein sequence ID" value="CE07535"/>
    <property type="gene ID" value="WBGene00020807"/>
</dbReference>